<comment type="subcellular location">
    <subcellularLocation>
        <location evidence="1">Nucleus</location>
    </subcellularLocation>
</comment>
<dbReference type="Pfam" id="PF11699">
    <property type="entry name" value="CENP-C_C"/>
    <property type="match status" value="1"/>
</dbReference>
<feature type="domain" description="Mif2/CENP-C cupin" evidence="8">
    <location>
        <begin position="378"/>
        <end position="461"/>
    </location>
</feature>
<keyword evidence="3" id="KW-0238">DNA-binding</keyword>
<keyword evidence="4" id="KW-0539">Nucleus</keyword>
<feature type="region of interest" description="Disordered" evidence="7">
    <location>
        <begin position="468"/>
        <end position="508"/>
    </location>
</feature>
<sequence length="508" mass="55900">MAHTPNKPSKPHIPYRGDDPSVGKKTGIKVARVERNADGYEPFERILHQANSRPPPRLKKKSIPREDSDDEEEDEEESMDIDSPVQYATTPRANTSARPVSRGDASGFNAVPSPRAHKSGGRAGPSRLTSRELLEQDEGEDQDGGMYDLSQVDDFGDDYDDEEEPEPPIRGKGTPAPGDMRKGKGRPLEPVDEEEEEEITRGMEQAELDASDDGDQDQQEEERPKKKARATPAPKSRNRKENREVPEGVRRSKRVPIPPLDYWRGEKYVYAPRVAGQKRQVPTIAEIVRIPKEPTPVPPRRGASKRKRARSESKSVVVREREVVVEVDAGNPEAGWDDDTRPDADVLDYSSGEPVTRRVAFTARMFKPAPVAGGQWFFEKIFGDGDFMAAGQLVIPAQGRKPAKGTKDNTYIFYVVEGAVNVVVCETSLVLATGAMFMVPRGNSYFIENIAERDAKLFFTQARKISDDEESAETGEGNSVGPARRGVSVAMAGSSKGEARSGSAGSAR</sequence>
<dbReference type="GO" id="GO:0005634">
    <property type="term" value="C:nucleus"/>
    <property type="evidence" value="ECO:0007669"/>
    <property type="project" value="UniProtKB-SubCell"/>
</dbReference>
<dbReference type="GO" id="GO:0000776">
    <property type="term" value="C:kinetochore"/>
    <property type="evidence" value="ECO:0007669"/>
    <property type="project" value="InterPro"/>
</dbReference>
<evidence type="ECO:0000256" key="1">
    <source>
        <dbReference type="ARBA" id="ARBA00004123"/>
    </source>
</evidence>
<name>A0AAD7JSH8_9AGAR</name>
<dbReference type="Proteomes" id="UP001215280">
    <property type="component" value="Unassembled WGS sequence"/>
</dbReference>
<dbReference type="GO" id="GO:0019237">
    <property type="term" value="F:centromeric DNA binding"/>
    <property type="evidence" value="ECO:0007669"/>
    <property type="project" value="InterPro"/>
</dbReference>
<feature type="compositionally biased region" description="Basic and acidic residues" evidence="7">
    <location>
        <begin position="179"/>
        <end position="189"/>
    </location>
</feature>
<comment type="function">
    <text evidence="5">Component of the kinetochore, a multiprotein complex that assembles on centromeric DNA and attaches chromosomes to spindle microtubules, mediating chromosome segregation and sister chromatid segregation during meiosis and mitosis. Component of the inner kinetochore constitutive centromere-associated network (CCAN), which serves as a structural platform for outer kinetochore assembly.</text>
</comment>
<feature type="compositionally biased region" description="Acidic residues" evidence="7">
    <location>
        <begin position="67"/>
        <end position="80"/>
    </location>
</feature>
<comment type="similarity">
    <text evidence="2">Belongs to the CENP-C/MIF2 family.</text>
</comment>
<feature type="compositionally biased region" description="Basic and acidic residues" evidence="7">
    <location>
        <begin position="31"/>
        <end position="47"/>
    </location>
</feature>
<dbReference type="FunFam" id="2.60.120.10:FF:000033">
    <property type="entry name" value="Centromere protein C 1"/>
    <property type="match status" value="1"/>
</dbReference>
<dbReference type="GO" id="GO:0051382">
    <property type="term" value="P:kinetochore assembly"/>
    <property type="evidence" value="ECO:0007669"/>
    <property type="project" value="InterPro"/>
</dbReference>
<comment type="caution">
    <text evidence="9">The sequence shown here is derived from an EMBL/GenBank/DDBJ whole genome shotgun (WGS) entry which is preliminary data.</text>
</comment>
<evidence type="ECO:0000256" key="3">
    <source>
        <dbReference type="ARBA" id="ARBA00023125"/>
    </source>
</evidence>
<evidence type="ECO:0000313" key="9">
    <source>
        <dbReference type="EMBL" id="KAJ7770942.1"/>
    </source>
</evidence>
<dbReference type="GO" id="GO:0051455">
    <property type="term" value="P:spindle attachment to meiosis I kinetochore"/>
    <property type="evidence" value="ECO:0007669"/>
    <property type="project" value="TreeGrafter"/>
</dbReference>
<dbReference type="EMBL" id="JARJLG010000023">
    <property type="protein sequence ID" value="KAJ7770942.1"/>
    <property type="molecule type" value="Genomic_DNA"/>
</dbReference>
<dbReference type="AlphaFoldDB" id="A0AAD7JSH8"/>
<evidence type="ECO:0000256" key="2">
    <source>
        <dbReference type="ARBA" id="ARBA00010291"/>
    </source>
</evidence>
<dbReference type="InterPro" id="IPR011051">
    <property type="entry name" value="RmlC_Cupin_sf"/>
</dbReference>
<dbReference type="InterPro" id="IPR025974">
    <property type="entry name" value="Mif2/CENP-C_cupin"/>
</dbReference>
<evidence type="ECO:0000259" key="8">
    <source>
        <dbReference type="Pfam" id="PF11699"/>
    </source>
</evidence>
<keyword evidence="10" id="KW-1185">Reference proteome</keyword>
<dbReference type="GO" id="GO:0051315">
    <property type="term" value="P:attachment of mitotic spindle microtubules to kinetochore"/>
    <property type="evidence" value="ECO:0007669"/>
    <property type="project" value="TreeGrafter"/>
</dbReference>
<dbReference type="InterPro" id="IPR028386">
    <property type="entry name" value="CENP-C/Mif2/cnp3"/>
</dbReference>
<accession>A0AAD7JSH8</accession>
<dbReference type="PANTHER" id="PTHR16684:SF11">
    <property type="entry name" value="CENTROMERE PROTEIN C"/>
    <property type="match status" value="1"/>
</dbReference>
<dbReference type="Gene3D" id="2.60.120.10">
    <property type="entry name" value="Jelly Rolls"/>
    <property type="match status" value="1"/>
</dbReference>
<feature type="compositionally biased region" description="Acidic residues" evidence="7">
    <location>
        <begin position="206"/>
        <end position="220"/>
    </location>
</feature>
<feature type="region of interest" description="Disordered" evidence="7">
    <location>
        <begin position="1"/>
        <end position="257"/>
    </location>
</feature>
<feature type="compositionally biased region" description="Basic and acidic residues" evidence="7">
    <location>
        <begin position="239"/>
        <end position="250"/>
    </location>
</feature>
<evidence type="ECO:0000256" key="4">
    <source>
        <dbReference type="ARBA" id="ARBA00023242"/>
    </source>
</evidence>
<protein>
    <recommendedName>
        <fullName evidence="6">CENP-C homolog</fullName>
    </recommendedName>
</protein>
<evidence type="ECO:0000256" key="6">
    <source>
        <dbReference type="ARBA" id="ARBA00075033"/>
    </source>
</evidence>
<evidence type="ECO:0000256" key="5">
    <source>
        <dbReference type="ARBA" id="ARBA00057947"/>
    </source>
</evidence>
<feature type="compositionally biased region" description="Acidic residues" evidence="7">
    <location>
        <begin position="154"/>
        <end position="166"/>
    </location>
</feature>
<gene>
    <name evidence="9" type="ORF">DFH07DRAFT_260365</name>
</gene>
<dbReference type="SUPFAM" id="SSF51182">
    <property type="entry name" value="RmlC-like cupins"/>
    <property type="match status" value="1"/>
</dbReference>
<dbReference type="PANTHER" id="PTHR16684">
    <property type="entry name" value="CENTROMERE PROTEIN C"/>
    <property type="match status" value="1"/>
</dbReference>
<reference evidence="9" key="1">
    <citation type="submission" date="2023-03" db="EMBL/GenBank/DDBJ databases">
        <title>Massive genome expansion in bonnet fungi (Mycena s.s.) driven by repeated elements and novel gene families across ecological guilds.</title>
        <authorList>
            <consortium name="Lawrence Berkeley National Laboratory"/>
            <person name="Harder C.B."/>
            <person name="Miyauchi S."/>
            <person name="Viragh M."/>
            <person name="Kuo A."/>
            <person name="Thoen E."/>
            <person name="Andreopoulos B."/>
            <person name="Lu D."/>
            <person name="Skrede I."/>
            <person name="Drula E."/>
            <person name="Henrissat B."/>
            <person name="Morin E."/>
            <person name="Kohler A."/>
            <person name="Barry K."/>
            <person name="LaButti K."/>
            <person name="Morin E."/>
            <person name="Salamov A."/>
            <person name="Lipzen A."/>
            <person name="Mereny Z."/>
            <person name="Hegedus B."/>
            <person name="Baldrian P."/>
            <person name="Stursova M."/>
            <person name="Weitz H."/>
            <person name="Taylor A."/>
            <person name="Grigoriev I.V."/>
            <person name="Nagy L.G."/>
            <person name="Martin F."/>
            <person name="Kauserud H."/>
        </authorList>
    </citation>
    <scope>NUCLEOTIDE SEQUENCE</scope>
    <source>
        <strain evidence="9">CBHHK188m</strain>
    </source>
</reference>
<evidence type="ECO:0000313" key="10">
    <source>
        <dbReference type="Proteomes" id="UP001215280"/>
    </source>
</evidence>
<proteinExistence type="inferred from homology"/>
<organism evidence="9 10">
    <name type="scientific">Mycena maculata</name>
    <dbReference type="NCBI Taxonomy" id="230809"/>
    <lineage>
        <taxon>Eukaryota</taxon>
        <taxon>Fungi</taxon>
        <taxon>Dikarya</taxon>
        <taxon>Basidiomycota</taxon>
        <taxon>Agaricomycotina</taxon>
        <taxon>Agaricomycetes</taxon>
        <taxon>Agaricomycetidae</taxon>
        <taxon>Agaricales</taxon>
        <taxon>Marasmiineae</taxon>
        <taxon>Mycenaceae</taxon>
        <taxon>Mycena</taxon>
    </lineage>
</organism>
<dbReference type="InterPro" id="IPR014710">
    <property type="entry name" value="RmlC-like_jellyroll"/>
</dbReference>
<feature type="region of interest" description="Disordered" evidence="7">
    <location>
        <begin position="292"/>
        <end position="313"/>
    </location>
</feature>
<evidence type="ECO:0000256" key="7">
    <source>
        <dbReference type="SAM" id="MobiDB-lite"/>
    </source>
</evidence>
<feature type="compositionally biased region" description="Polar residues" evidence="7">
    <location>
        <begin position="86"/>
        <end position="98"/>
    </location>
</feature>